<gene>
    <name evidence="3" type="primary">tagA/tarA</name>
    <name evidence="3" type="ORF">AMST5_00393</name>
</gene>
<reference evidence="3" key="1">
    <citation type="submission" date="2023-07" db="EMBL/GenBank/DDBJ databases">
        <authorList>
            <person name="Pelsma A.J. K."/>
        </authorList>
    </citation>
    <scope>NUCLEOTIDE SEQUENCE</scope>
</reference>
<organism evidence="3">
    <name type="scientific">freshwater sediment metagenome</name>
    <dbReference type="NCBI Taxonomy" id="556182"/>
    <lineage>
        <taxon>unclassified sequences</taxon>
        <taxon>metagenomes</taxon>
        <taxon>ecological metagenomes</taxon>
    </lineage>
</organism>
<keyword evidence="1 3" id="KW-0328">Glycosyltransferase</keyword>
<protein>
    <submittedName>
        <fullName evidence="3">N-acetylglucosaminyldiphosphoundecaprenol N-acetyl-beta-D-mannosaminyltransferase</fullName>
        <ecNumber evidence="3">2.4.1.187</ecNumber>
    </submittedName>
</protein>
<dbReference type="EC" id="2.4.1.187" evidence="3"/>
<accession>A0AA48LX44</accession>
<evidence type="ECO:0000256" key="1">
    <source>
        <dbReference type="ARBA" id="ARBA00022676"/>
    </source>
</evidence>
<evidence type="ECO:0000313" key="3">
    <source>
        <dbReference type="EMBL" id="CAJ0851278.1"/>
    </source>
</evidence>
<dbReference type="PANTHER" id="PTHR34136">
    <property type="match status" value="1"/>
</dbReference>
<proteinExistence type="predicted"/>
<dbReference type="NCBIfam" id="TIGR00696">
    <property type="entry name" value="wecG_tagA_cpsF"/>
    <property type="match status" value="1"/>
</dbReference>
<keyword evidence="2 3" id="KW-0808">Transferase</keyword>
<dbReference type="AlphaFoldDB" id="A0AA48LX44"/>
<dbReference type="GO" id="GO:0047244">
    <property type="term" value="F:N-acetylglucosaminyldiphosphoundecaprenol N-acetyl-beta-D-mannosaminyltransferase activity"/>
    <property type="evidence" value="ECO:0007669"/>
    <property type="project" value="UniProtKB-EC"/>
</dbReference>
<dbReference type="InterPro" id="IPR004629">
    <property type="entry name" value="WecG_TagA_CpsF"/>
</dbReference>
<dbReference type="EMBL" id="OY288114">
    <property type="protein sequence ID" value="CAJ0851278.1"/>
    <property type="molecule type" value="Genomic_DNA"/>
</dbReference>
<dbReference type="Pfam" id="PF03808">
    <property type="entry name" value="Glyco_tran_WecG"/>
    <property type="match status" value="1"/>
</dbReference>
<dbReference type="PANTHER" id="PTHR34136:SF1">
    <property type="entry name" value="UDP-N-ACETYL-D-MANNOSAMINURONIC ACID TRANSFERASE"/>
    <property type="match status" value="1"/>
</dbReference>
<dbReference type="CDD" id="cd06533">
    <property type="entry name" value="Glyco_transf_WecG_TagA"/>
    <property type="match status" value="1"/>
</dbReference>
<name>A0AA48LX44_9ZZZZ</name>
<evidence type="ECO:0000256" key="2">
    <source>
        <dbReference type="ARBA" id="ARBA00022679"/>
    </source>
</evidence>
<sequence>MVIDDIETSLIGGARIARLDLARTARMMLDLAAAPARAEGPYYLTSANGEVLARRFLDREFARLIDCADSISADGQPLVTASRLFSAKPLPERVATTDLYPLVADVAQRTGASFYLLGASEEVNRAACEATKRAAPELRIVGRSHGYLKGAQLAAKLDEINALAPDILWLAMGVPREQQFVAEHGRRLRNVKMIKTSGGLFDFIAGAKPRAPQWMQSAGLEWAFRLGLEPRRLMLRYVTTNPIAAYLLLTQTR</sequence>